<evidence type="ECO:0000256" key="6">
    <source>
        <dbReference type="ARBA" id="ARBA00022747"/>
    </source>
</evidence>
<reference evidence="13" key="1">
    <citation type="submission" date="2016-04" db="EMBL/GenBank/DDBJ databases">
        <authorList>
            <person name="Evans L.H."/>
            <person name="Alamgir A."/>
            <person name="Owens N."/>
            <person name="Weber N.D."/>
            <person name="Virtaneva K."/>
            <person name="Barbian K."/>
            <person name="Babar A."/>
            <person name="Rosenke K."/>
        </authorList>
    </citation>
    <scope>NUCLEOTIDE SEQUENCE</scope>
    <source>
        <strain evidence="13">86</strain>
    </source>
</reference>
<dbReference type="NCBIfam" id="TIGR00348">
    <property type="entry name" value="hsdR"/>
    <property type="match status" value="1"/>
</dbReference>
<name>A0A212K319_9FIRM</name>
<evidence type="ECO:0000256" key="10">
    <source>
        <dbReference type="ARBA" id="ARBA00023125"/>
    </source>
</evidence>
<evidence type="ECO:0000256" key="3">
    <source>
        <dbReference type="ARBA" id="ARBA00011296"/>
    </source>
</evidence>
<proteinExistence type="inferred from homology"/>
<dbReference type="Pfam" id="PF18766">
    <property type="entry name" value="SWI2_SNF2"/>
    <property type="match status" value="1"/>
</dbReference>
<dbReference type="GO" id="GO:0003677">
    <property type="term" value="F:DNA binding"/>
    <property type="evidence" value="ECO:0007669"/>
    <property type="project" value="UniProtKB-KW"/>
</dbReference>
<dbReference type="GO" id="GO:0009035">
    <property type="term" value="F:type I site-specific deoxyribonuclease activity"/>
    <property type="evidence" value="ECO:0007669"/>
    <property type="project" value="UniProtKB-EC"/>
</dbReference>
<feature type="domain" description="Helicase ATP-binding" evidence="12">
    <location>
        <begin position="283"/>
        <end position="443"/>
    </location>
</feature>
<keyword evidence="8 11" id="KW-0378">Hydrolase</keyword>
<comment type="similarity">
    <text evidence="2 11">Belongs to the HsdR family.</text>
</comment>
<dbReference type="Pfam" id="PF04313">
    <property type="entry name" value="HSDR_N"/>
    <property type="match status" value="1"/>
</dbReference>
<dbReference type="CDD" id="cd18800">
    <property type="entry name" value="SF2_C_EcoR124I-like"/>
    <property type="match status" value="1"/>
</dbReference>
<evidence type="ECO:0000256" key="8">
    <source>
        <dbReference type="ARBA" id="ARBA00022801"/>
    </source>
</evidence>
<dbReference type="InterPro" id="IPR055180">
    <property type="entry name" value="HsdR_RecA-like_helicase_dom_2"/>
</dbReference>
<comment type="subunit">
    <text evidence="3 11">The type I restriction/modification system is composed of three polypeptides R, M and S.</text>
</comment>
<dbReference type="PANTHER" id="PTHR30195:SF15">
    <property type="entry name" value="TYPE I RESTRICTION ENZYME HINDI ENDONUCLEASE SUBUNIT"/>
    <property type="match status" value="1"/>
</dbReference>
<organism evidence="13">
    <name type="scientific">uncultured Eubacteriales bacterium</name>
    <dbReference type="NCBI Taxonomy" id="172733"/>
    <lineage>
        <taxon>Bacteria</taxon>
        <taxon>Bacillati</taxon>
        <taxon>Bacillota</taxon>
        <taxon>Clostridia</taxon>
        <taxon>Eubacteriales</taxon>
        <taxon>environmental samples</taxon>
    </lineage>
</organism>
<dbReference type="Gene3D" id="3.40.50.300">
    <property type="entry name" value="P-loop containing nucleotide triphosphate hydrolases"/>
    <property type="match status" value="2"/>
</dbReference>
<dbReference type="InterPro" id="IPR040980">
    <property type="entry name" value="SWI2_SNF2"/>
</dbReference>
<dbReference type="SUPFAM" id="SSF52540">
    <property type="entry name" value="P-loop containing nucleoside triphosphate hydrolases"/>
    <property type="match status" value="2"/>
</dbReference>
<evidence type="ECO:0000259" key="12">
    <source>
        <dbReference type="PROSITE" id="PS51192"/>
    </source>
</evidence>
<dbReference type="GO" id="GO:0005524">
    <property type="term" value="F:ATP binding"/>
    <property type="evidence" value="ECO:0007669"/>
    <property type="project" value="UniProtKB-KW"/>
</dbReference>
<dbReference type="InterPro" id="IPR007409">
    <property type="entry name" value="Restrct_endonuc_type1_HsdR_N"/>
</dbReference>
<dbReference type="GO" id="GO:0009307">
    <property type="term" value="P:DNA restriction-modification system"/>
    <property type="evidence" value="ECO:0007669"/>
    <property type="project" value="UniProtKB-KW"/>
</dbReference>
<dbReference type="InterPro" id="IPR004473">
    <property type="entry name" value="Restrct_endonuc_typeI_HsdR"/>
</dbReference>
<dbReference type="InterPro" id="IPR014001">
    <property type="entry name" value="Helicase_ATP-bd"/>
</dbReference>
<dbReference type="PANTHER" id="PTHR30195">
    <property type="entry name" value="TYPE I SITE-SPECIFIC DEOXYRIBONUCLEASE PROTEIN SUBUNIT M AND R"/>
    <property type="match status" value="1"/>
</dbReference>
<comment type="catalytic activity">
    <reaction evidence="1 11">
        <text>Endonucleolytic cleavage of DNA to give random double-stranded fragments with terminal 5'-phosphates, ATP is simultaneously hydrolyzed.</text>
        <dbReference type="EC" id="3.1.21.3"/>
    </reaction>
</comment>
<keyword evidence="7" id="KW-0255">Endonuclease</keyword>
<keyword evidence="4" id="KW-0540">Nuclease</keyword>
<accession>A0A212K319</accession>
<dbReference type="Gene3D" id="3.90.1570.50">
    <property type="match status" value="1"/>
</dbReference>
<comment type="function">
    <text evidence="11">Subunit R is required for both nuclease and ATPase activities, but not for modification.</text>
</comment>
<sequence length="975" mass="111749">MNRRNGTMFNETELEKLVVDTIAKNGWEYIPADQLPRRHSDVLVEPFVRDALIRLNPEIAEQPARADEVIYKLRSLILTVQPHDLVAQNERFKKLVFEENSFPFGKDGRMIPIRFFGTGTKEALALNRYTVTNQWVFPKDDGGKRLDVVVLINGFPVAIGEMKTPTRNAVTWLDGAGDISAYEKSIPQMFVTNVFNFSTEGKCYRYGSVCMPINLWGPWHTARNKHEGTLADVARSVGDMFTPDKVMDIFQFFTLFATDKRYRKYKVICRYQQFEGANLIVERVKAGYPKKGLIWHFQGSGKSLLMVFAAQKLRMTSELRNPTVVIVDDRIDLETQITATFNASDIPNLQSASSKEDLVAFFKGDMRKILITTIFKFGEVDGELNPRDNIILMVDEAHRTQEGNLGEKMRMALPNAFFFGLTGTPINRTDKNTFFTFGATEDKSGYMSRYSFSDSIRDNATLPLHFEAVPVDLHVNQDIVDAAFDEMTESLTKDEKTELAKRVKMEAIMKSPERIRRVCEHIAKHFREKIEPNGFKGQVVCYDRECCLLYKKQLDKLLGEDATTIVMDTNNDKEGRYKDYRRDRDAEGKLLDYFREPNSELKLVIVTSKLLTGFDAPILQVMYLDKPMKDHTLLQAICRTNRVYGQEKSHGLIVDYIGIFDDVAKALDFDEKNVQQVITNIAEVKKQFPTLMAKCLSFFNGVDRTVEGWEGLMAAQECLPTSKEKDKFGADYKVLCRAYEALSPDSFLSPYRADYLWLTKVYESVRPTDGRGGLIWAALGAKTIELVHQNVSVENVREDIDILELDADLIDDFFEHNKEGKKKIKEIEIDLVAKIRKHGKDDKFVRLGERLEDLRERHEQGLVSSIEFLKLLLELAKEAAEAEKEYVPEKEIDKGKAALTELFNSIKNPNTPIIVERIVSDIDAIVKIVRFDGWQNTTAGKQEVTKALRSVIWIKYKLKDKDIFDKAYSYIEMYY</sequence>
<evidence type="ECO:0000256" key="1">
    <source>
        <dbReference type="ARBA" id="ARBA00000851"/>
    </source>
</evidence>
<keyword evidence="10 11" id="KW-0238">DNA-binding</keyword>
<keyword evidence="5 11" id="KW-0547">Nucleotide-binding</keyword>
<dbReference type="InterPro" id="IPR051268">
    <property type="entry name" value="Type-I_R_enzyme_R_subunit"/>
</dbReference>
<gene>
    <name evidence="13" type="ORF">KL86CLO1_12109</name>
</gene>
<keyword evidence="6 11" id="KW-0680">Restriction system</keyword>
<dbReference type="SMART" id="SM00487">
    <property type="entry name" value="DEXDc"/>
    <property type="match status" value="1"/>
</dbReference>
<dbReference type="Pfam" id="PF22679">
    <property type="entry name" value="T1R_D3-like"/>
    <property type="match status" value="1"/>
</dbReference>
<evidence type="ECO:0000256" key="4">
    <source>
        <dbReference type="ARBA" id="ARBA00022722"/>
    </source>
</evidence>
<evidence type="ECO:0000313" key="13">
    <source>
        <dbReference type="EMBL" id="SBW06042.1"/>
    </source>
</evidence>
<evidence type="ECO:0000256" key="5">
    <source>
        <dbReference type="ARBA" id="ARBA00022741"/>
    </source>
</evidence>
<dbReference type="EMBL" id="FLUN01000001">
    <property type="protein sequence ID" value="SBW06042.1"/>
    <property type="molecule type" value="Genomic_DNA"/>
</dbReference>
<dbReference type="CDD" id="cd22332">
    <property type="entry name" value="HsdR_N"/>
    <property type="match status" value="1"/>
</dbReference>
<evidence type="ECO:0000256" key="9">
    <source>
        <dbReference type="ARBA" id="ARBA00022840"/>
    </source>
</evidence>
<dbReference type="PROSITE" id="PS51192">
    <property type="entry name" value="HELICASE_ATP_BIND_1"/>
    <property type="match status" value="1"/>
</dbReference>
<evidence type="ECO:0000256" key="11">
    <source>
        <dbReference type="RuleBase" id="RU364115"/>
    </source>
</evidence>
<dbReference type="AlphaFoldDB" id="A0A212K319"/>
<protein>
    <recommendedName>
        <fullName evidence="11">Type I restriction enzyme endonuclease subunit</fullName>
        <shortName evidence="11">R protein</shortName>
        <ecNumber evidence="11">3.1.21.3</ecNumber>
    </recommendedName>
    <alternativeName>
        <fullName evidence="11">Type-1 restriction enzyme R protein</fullName>
    </alternativeName>
</protein>
<dbReference type="EC" id="3.1.21.3" evidence="11"/>
<evidence type="ECO:0000256" key="2">
    <source>
        <dbReference type="ARBA" id="ARBA00008598"/>
    </source>
</evidence>
<keyword evidence="9 11" id="KW-0067">ATP-binding</keyword>
<dbReference type="InterPro" id="IPR027417">
    <property type="entry name" value="P-loop_NTPase"/>
</dbReference>
<evidence type="ECO:0000256" key="7">
    <source>
        <dbReference type="ARBA" id="ARBA00022759"/>
    </source>
</evidence>